<feature type="region of interest" description="Disordered" evidence="2">
    <location>
        <begin position="250"/>
        <end position="291"/>
    </location>
</feature>
<evidence type="ECO:0000313" key="4">
    <source>
        <dbReference type="EMBL" id="USW55942.1"/>
    </source>
</evidence>
<name>A0A9Q9AU90_9PEZI</name>
<feature type="domain" description="Zn(2)-C6 fungal-type" evidence="3">
    <location>
        <begin position="26"/>
        <end position="55"/>
    </location>
</feature>
<dbReference type="CDD" id="cd00067">
    <property type="entry name" value="GAL4"/>
    <property type="match status" value="1"/>
</dbReference>
<keyword evidence="4" id="KW-0238">DNA-binding</keyword>
<reference evidence="4" key="1">
    <citation type="submission" date="2022-06" db="EMBL/GenBank/DDBJ databases">
        <title>Complete genome sequences of two strains of the flax pathogen Septoria linicola.</title>
        <authorList>
            <person name="Lapalu N."/>
            <person name="Simon A."/>
            <person name="Demenou B."/>
            <person name="Paumier D."/>
            <person name="Guillot M.-P."/>
            <person name="Gout L."/>
            <person name="Valade R."/>
        </authorList>
    </citation>
    <scope>NUCLEOTIDE SEQUENCE</scope>
    <source>
        <strain evidence="4">SE15195</strain>
    </source>
</reference>
<evidence type="ECO:0000259" key="3">
    <source>
        <dbReference type="PROSITE" id="PS50048"/>
    </source>
</evidence>
<sequence>MKRDGIDNDGQSEKVKKTLRGRAEKACVRCRAKKRTCDGGNPCLRCKESHSACYFSDWHYTVPYPREYVEYLEEQQEQLSAGLMTMYRILKESNIQTMPILPDKPQTQDLLAALRGLKLSSQSHHLARSGSTTSDGLKDGHRTQFEEVPIPPQKDYHGSVPSPMNHPSTTSPLQPASMFMPHFGSAPSSHSPNMTAHASNPTPVHHTYAAAPYRPFDFARPVHPHAQVPPHSLQPAQPARHGFLPCRDGAMQMPEPWHPSPASLTPTSNAPLEARSDRPTPLASTPNTFTEPRHENLHMQQHNQQHISQPWAWGVGPDLSFYANNALGSHHDSRIGQIVEPIEQRGDIVAPHDSQAPC</sequence>
<evidence type="ECO:0000256" key="2">
    <source>
        <dbReference type="SAM" id="MobiDB-lite"/>
    </source>
</evidence>
<organism evidence="4 5">
    <name type="scientific">Septoria linicola</name>
    <dbReference type="NCBI Taxonomy" id="215465"/>
    <lineage>
        <taxon>Eukaryota</taxon>
        <taxon>Fungi</taxon>
        <taxon>Dikarya</taxon>
        <taxon>Ascomycota</taxon>
        <taxon>Pezizomycotina</taxon>
        <taxon>Dothideomycetes</taxon>
        <taxon>Dothideomycetidae</taxon>
        <taxon>Mycosphaerellales</taxon>
        <taxon>Mycosphaerellaceae</taxon>
        <taxon>Septoria</taxon>
    </lineage>
</organism>
<dbReference type="AlphaFoldDB" id="A0A9Q9AU90"/>
<dbReference type="PROSITE" id="PS50048">
    <property type="entry name" value="ZN2_CY6_FUNGAL_2"/>
    <property type="match status" value="1"/>
</dbReference>
<evidence type="ECO:0000256" key="1">
    <source>
        <dbReference type="ARBA" id="ARBA00023242"/>
    </source>
</evidence>
<dbReference type="InterPro" id="IPR001138">
    <property type="entry name" value="Zn2Cys6_DnaBD"/>
</dbReference>
<accession>A0A9Q9AU90</accession>
<evidence type="ECO:0000313" key="5">
    <source>
        <dbReference type="Proteomes" id="UP001056384"/>
    </source>
</evidence>
<keyword evidence="5" id="KW-1185">Reference proteome</keyword>
<dbReference type="SUPFAM" id="SSF57701">
    <property type="entry name" value="Zn2/Cys6 DNA-binding domain"/>
    <property type="match status" value="1"/>
</dbReference>
<dbReference type="GO" id="GO:0008270">
    <property type="term" value="F:zinc ion binding"/>
    <property type="evidence" value="ECO:0007669"/>
    <property type="project" value="InterPro"/>
</dbReference>
<dbReference type="EMBL" id="CP099425">
    <property type="protein sequence ID" value="USW55942.1"/>
    <property type="molecule type" value="Genomic_DNA"/>
</dbReference>
<keyword evidence="1" id="KW-0539">Nucleus</keyword>
<dbReference type="Gene3D" id="4.10.240.10">
    <property type="entry name" value="Zn(2)-C6 fungal-type DNA-binding domain"/>
    <property type="match status" value="1"/>
</dbReference>
<gene>
    <name evidence="4" type="ORF">Slin15195_G092610</name>
</gene>
<dbReference type="GO" id="GO:0003677">
    <property type="term" value="F:DNA binding"/>
    <property type="evidence" value="ECO:0007669"/>
    <property type="project" value="UniProtKB-KW"/>
</dbReference>
<dbReference type="InterPro" id="IPR036864">
    <property type="entry name" value="Zn2-C6_fun-type_DNA-bd_sf"/>
</dbReference>
<dbReference type="InterPro" id="IPR052783">
    <property type="entry name" value="Metabolic/Drug-Res_Regulator"/>
</dbReference>
<dbReference type="PROSITE" id="PS00463">
    <property type="entry name" value="ZN2_CY6_FUNGAL_1"/>
    <property type="match status" value="1"/>
</dbReference>
<protein>
    <submittedName>
        <fullName evidence="4">Zn(2)-C6 fungal-type DNA-binding domain-containing protein</fullName>
    </submittedName>
</protein>
<proteinExistence type="predicted"/>
<dbReference type="GO" id="GO:0000981">
    <property type="term" value="F:DNA-binding transcription factor activity, RNA polymerase II-specific"/>
    <property type="evidence" value="ECO:0007669"/>
    <property type="project" value="InterPro"/>
</dbReference>
<dbReference type="PANTHER" id="PTHR47655:SF3">
    <property type="entry name" value="ZN(II)2CYS6 TRANSCRIPTION FACTOR (EUROFUNG)"/>
    <property type="match status" value="1"/>
</dbReference>
<dbReference type="Pfam" id="PF00172">
    <property type="entry name" value="Zn_clus"/>
    <property type="match status" value="1"/>
</dbReference>
<dbReference type="PANTHER" id="PTHR47655">
    <property type="entry name" value="QUINIC ACID UTILIZATION ACTIVATOR"/>
    <property type="match status" value="1"/>
</dbReference>
<dbReference type="Proteomes" id="UP001056384">
    <property type="component" value="Chromosome 8"/>
</dbReference>
<feature type="region of interest" description="Disordered" evidence="2">
    <location>
        <begin position="149"/>
        <end position="170"/>
    </location>
</feature>
<dbReference type="SMART" id="SM00066">
    <property type="entry name" value="GAL4"/>
    <property type="match status" value="1"/>
</dbReference>